<dbReference type="EMBL" id="AZIL01000278">
    <property type="protein sequence ID" value="EWM28632.1"/>
    <property type="molecule type" value="Genomic_DNA"/>
</dbReference>
<dbReference type="GO" id="GO:0003993">
    <property type="term" value="F:acid phosphatase activity"/>
    <property type="evidence" value="ECO:0007669"/>
    <property type="project" value="TreeGrafter"/>
</dbReference>
<gene>
    <name evidence="1" type="ORF">Naga_100182g9</name>
</gene>
<comment type="caution">
    <text evidence="1">The sequence shown here is derived from an EMBL/GenBank/DDBJ whole genome shotgun (WGS) entry which is preliminary data.</text>
</comment>
<dbReference type="Pfam" id="PF12689">
    <property type="entry name" value="Acid_PPase"/>
    <property type="match status" value="1"/>
</dbReference>
<dbReference type="AlphaFoldDB" id="W7TR45"/>
<dbReference type="SUPFAM" id="SSF56784">
    <property type="entry name" value="HAD-like"/>
    <property type="match status" value="1"/>
</dbReference>
<dbReference type="SFLD" id="SFLDG01131">
    <property type="entry name" value="C1.5.2:_MDP_Like"/>
    <property type="match status" value="1"/>
</dbReference>
<proteinExistence type="predicted"/>
<evidence type="ECO:0000313" key="1">
    <source>
        <dbReference type="EMBL" id="EWM28632.1"/>
    </source>
</evidence>
<keyword evidence="2" id="KW-1185">Reference proteome</keyword>
<dbReference type="InterPro" id="IPR023214">
    <property type="entry name" value="HAD_sf"/>
</dbReference>
<dbReference type="NCBIfam" id="TIGR01681">
    <property type="entry name" value="HAD-SF-IIIC"/>
    <property type="match status" value="1"/>
</dbReference>
<accession>W7TR45</accession>
<dbReference type="SFLD" id="SFLDG01129">
    <property type="entry name" value="C1.5:_HAD__Beta-PGM__Phosphata"/>
    <property type="match status" value="1"/>
</dbReference>
<dbReference type="Proteomes" id="UP000019335">
    <property type="component" value="Chromosome 4"/>
</dbReference>
<dbReference type="NCBIfam" id="TIGR01685">
    <property type="entry name" value="MDP-1"/>
    <property type="match status" value="1"/>
</dbReference>
<protein>
    <submittedName>
        <fullName evidence="1">Magnesium-dependent phosphatase 1</fullName>
    </submittedName>
</protein>
<dbReference type="OrthoDB" id="2865258at2759"/>
<organism evidence="1 2">
    <name type="scientific">Nannochloropsis gaditana</name>
    <dbReference type="NCBI Taxonomy" id="72520"/>
    <lineage>
        <taxon>Eukaryota</taxon>
        <taxon>Sar</taxon>
        <taxon>Stramenopiles</taxon>
        <taxon>Ochrophyta</taxon>
        <taxon>Eustigmatophyceae</taxon>
        <taxon>Eustigmatales</taxon>
        <taxon>Monodopsidaceae</taxon>
        <taxon>Nannochloropsis</taxon>
    </lineage>
</organism>
<dbReference type="SFLD" id="SFLDS00003">
    <property type="entry name" value="Haloacid_Dehalogenase"/>
    <property type="match status" value="1"/>
</dbReference>
<reference evidence="1 2" key="1">
    <citation type="journal article" date="2014" name="Mol. Plant">
        <title>Chromosome Scale Genome Assembly and Transcriptome Profiling of Nannochloropsis gaditana in Nitrogen Depletion.</title>
        <authorList>
            <person name="Corteggiani Carpinelli E."/>
            <person name="Telatin A."/>
            <person name="Vitulo N."/>
            <person name="Forcato C."/>
            <person name="D'Angelo M."/>
            <person name="Schiavon R."/>
            <person name="Vezzi A."/>
            <person name="Giacometti G.M."/>
            <person name="Morosinotto T."/>
            <person name="Valle G."/>
        </authorList>
    </citation>
    <scope>NUCLEOTIDE SEQUENCE [LARGE SCALE GENOMIC DNA]</scope>
    <source>
        <strain evidence="1 2">B-31</strain>
    </source>
</reference>
<name>W7TR45_9STRA</name>
<evidence type="ECO:0000313" key="2">
    <source>
        <dbReference type="Proteomes" id="UP000019335"/>
    </source>
</evidence>
<dbReference type="PANTHER" id="PTHR17901">
    <property type="entry name" value="MAGNESIUM-DEPENDENT PHOSPHATASE 1 MDP1"/>
    <property type="match status" value="1"/>
</dbReference>
<dbReference type="InterPro" id="IPR036412">
    <property type="entry name" value="HAD-like_sf"/>
</dbReference>
<dbReference type="InterPro" id="IPR010036">
    <property type="entry name" value="MDP_1_eu_arc"/>
</dbReference>
<sequence>MAELNVAASSSLPVKEKALQLLRAGPLPKLIVLDLDYTLWQAYVDSTSGPPFVYHKQEQAVLDKRKWEIEAFEHTRPLLQALMEANTQVAFASRTEEPAWANEVISIFEIDEQGRCLSDYAQAWEIYPTSKEKHFHALARKLNVNFSEMLFFDDEKRNIHEVSQLGVISVHCKDGISLSTFEEGLLEFRCGNSIEHCLVEFVMYYFSWYLSNYVHICHQVPFDC</sequence>
<dbReference type="Gene3D" id="3.40.50.1000">
    <property type="entry name" value="HAD superfamily/HAD-like"/>
    <property type="match status" value="1"/>
</dbReference>
<dbReference type="InterPro" id="IPR010033">
    <property type="entry name" value="HAD_SF_ppase_IIIC"/>
</dbReference>
<dbReference type="PANTHER" id="PTHR17901:SF14">
    <property type="entry name" value="MAGNESIUM-DEPENDENT PHOSPHATASE 1"/>
    <property type="match status" value="1"/>
</dbReference>